<sequence>MKTMAGSPFDEGDIILASHDKMAFKVHKLVLTLASPCFKTMFTLPQPASSPDCTEGLPVIPLEEAGEILEVLLHFCYPIKEPKLTTVFEVGEVLKAAMKYEIQKVTDAASKQLLDFINTEPLLVFSIACTHKYERHARAAARAWKSRQTPAREDQAVWNNTIAAAAYTCPSMKDISAGSFFRLLEYARTGTSAAFCTPFAYVETTRENPSKISERISFYSAWWHRPSWICLLSTWTMGRRSSKSR</sequence>
<proteinExistence type="predicted"/>
<keyword evidence="2" id="KW-1185">Reference proteome</keyword>
<reference evidence="1" key="1">
    <citation type="submission" date="2022-07" db="EMBL/GenBank/DDBJ databases">
        <title>Genome Sequence of Phlebia brevispora.</title>
        <authorList>
            <person name="Buettner E."/>
        </authorList>
    </citation>
    <scope>NUCLEOTIDE SEQUENCE</scope>
    <source>
        <strain evidence="1">MPL23</strain>
    </source>
</reference>
<gene>
    <name evidence="1" type="ORF">NM688_g6232</name>
</gene>
<organism evidence="1 2">
    <name type="scientific">Phlebia brevispora</name>
    <dbReference type="NCBI Taxonomy" id="194682"/>
    <lineage>
        <taxon>Eukaryota</taxon>
        <taxon>Fungi</taxon>
        <taxon>Dikarya</taxon>
        <taxon>Basidiomycota</taxon>
        <taxon>Agaricomycotina</taxon>
        <taxon>Agaricomycetes</taxon>
        <taxon>Polyporales</taxon>
        <taxon>Meruliaceae</taxon>
        <taxon>Phlebia</taxon>
    </lineage>
</organism>
<accession>A0ACC1SIN4</accession>
<evidence type="ECO:0000313" key="2">
    <source>
        <dbReference type="Proteomes" id="UP001148662"/>
    </source>
</evidence>
<name>A0ACC1SIN4_9APHY</name>
<dbReference type="Proteomes" id="UP001148662">
    <property type="component" value="Unassembled WGS sequence"/>
</dbReference>
<comment type="caution">
    <text evidence="1">The sequence shown here is derived from an EMBL/GenBank/DDBJ whole genome shotgun (WGS) entry which is preliminary data.</text>
</comment>
<evidence type="ECO:0000313" key="1">
    <source>
        <dbReference type="EMBL" id="KAJ3540373.1"/>
    </source>
</evidence>
<protein>
    <submittedName>
        <fullName evidence="1">Uncharacterized protein</fullName>
    </submittedName>
</protein>
<dbReference type="EMBL" id="JANHOG010001254">
    <property type="protein sequence ID" value="KAJ3540373.1"/>
    <property type="molecule type" value="Genomic_DNA"/>
</dbReference>